<evidence type="ECO:0000313" key="4">
    <source>
        <dbReference type="Proteomes" id="UP000006851"/>
    </source>
</evidence>
<dbReference type="InterPro" id="IPR026870">
    <property type="entry name" value="Zinc_ribbon_dom"/>
</dbReference>
<name>F2NAU6_CORGP</name>
<dbReference type="EMBL" id="CP002628">
    <property type="protein sequence ID" value="AEB07624.1"/>
    <property type="molecule type" value="Genomic_DNA"/>
</dbReference>
<reference evidence="4" key="1">
    <citation type="journal article" date="2013" name="Stand. Genomic Sci.">
        <title>Complete genome sequence of Coriobacterium glomerans type strain (PW2(T)) from the midgut of Pyrrhocoris apterus L. (red soldier bug).</title>
        <authorList>
            <person name="Stackebrandt E."/>
            <person name="Zeytun A."/>
            <person name="Lapidus A."/>
            <person name="Nolan M."/>
            <person name="Lucas S."/>
            <person name="Hammon N."/>
            <person name="Deshpande S."/>
            <person name="Cheng J.F."/>
            <person name="Tapia R."/>
            <person name="Goodwin L.A."/>
            <person name="Pitluck S."/>
            <person name="Liolios K."/>
            <person name="Pagani I."/>
            <person name="Ivanova N."/>
            <person name="Mavromatis K."/>
            <person name="Mikhailova N."/>
            <person name="Huntemann M."/>
            <person name="Pati A."/>
            <person name="Chen A."/>
            <person name="Palaniappan K."/>
            <person name="Chang Y.J."/>
            <person name="Land M."/>
            <person name="Hauser L."/>
            <person name="Rohde M."/>
            <person name="Pukall R."/>
            <person name="Goker M."/>
            <person name="Detter J.C."/>
            <person name="Woyke T."/>
            <person name="Bristow J."/>
            <person name="Eisen J.A."/>
            <person name="Markowitz V."/>
            <person name="Hugenholtz P."/>
            <person name="Kyrpides N.C."/>
            <person name="Klenk H.P."/>
        </authorList>
    </citation>
    <scope>NUCLEOTIDE SEQUENCE</scope>
    <source>
        <strain evidence="4">ATCC 49209 / DSM 20642 / JCM 10262 / PW2</strain>
    </source>
</reference>
<organism evidence="3 4">
    <name type="scientific">Coriobacterium glomerans (strain ATCC 49209 / DSM 20642 / JCM 10262 / PW2)</name>
    <dbReference type="NCBI Taxonomy" id="700015"/>
    <lineage>
        <taxon>Bacteria</taxon>
        <taxon>Bacillati</taxon>
        <taxon>Actinomycetota</taxon>
        <taxon>Coriobacteriia</taxon>
        <taxon>Coriobacteriales</taxon>
        <taxon>Coriobacteriaceae</taxon>
        <taxon>Coriobacterium</taxon>
    </lineage>
</organism>
<accession>F2NAU6</accession>
<evidence type="ECO:0000259" key="2">
    <source>
        <dbReference type="Pfam" id="PF13240"/>
    </source>
</evidence>
<evidence type="ECO:0000313" key="3">
    <source>
        <dbReference type="EMBL" id="AEB07624.1"/>
    </source>
</evidence>
<proteinExistence type="predicted"/>
<feature type="transmembrane region" description="Helical" evidence="1">
    <location>
        <begin position="123"/>
        <end position="149"/>
    </location>
</feature>
<dbReference type="eggNOG" id="COG3170">
    <property type="taxonomic scope" value="Bacteria"/>
</dbReference>
<protein>
    <recommendedName>
        <fullName evidence="2">Zinc-ribbon domain-containing protein</fullName>
    </recommendedName>
</protein>
<keyword evidence="1" id="KW-1133">Transmembrane helix</keyword>
<dbReference type="HOGENOM" id="CLU_1624359_0_0_11"/>
<dbReference type="RefSeq" id="WP_013709366.1">
    <property type="nucleotide sequence ID" value="NC_015389.1"/>
</dbReference>
<keyword evidence="4" id="KW-1185">Reference proteome</keyword>
<sequence length="200" mass="21569">MFCKNCGKENPDTGRFCIECGAPMVREAVNPDPFNSGKPTPIGYDQSIYQHRTVPPAAPATPQYQQSSYQNCTVPPAAPATPQYQQGSYQNCTVPPAVPGMPATNINVQIPPPQKNSFGTAGFVLSVISIFLGMIPLLGQVLWLLGTIFSVMGLFKTPKGLAIAGTVISCCVLVLIIWIYATGSPLAPSHSEYYTYRYSM</sequence>
<feature type="domain" description="Zinc-ribbon" evidence="2">
    <location>
        <begin position="2"/>
        <end position="24"/>
    </location>
</feature>
<dbReference type="Pfam" id="PF13240">
    <property type="entry name" value="Zn_Ribbon_1"/>
    <property type="match status" value="1"/>
</dbReference>
<dbReference type="Proteomes" id="UP000006851">
    <property type="component" value="Chromosome"/>
</dbReference>
<feature type="transmembrane region" description="Helical" evidence="1">
    <location>
        <begin position="161"/>
        <end position="181"/>
    </location>
</feature>
<dbReference type="STRING" id="700015.Corgl_1525"/>
<keyword evidence="1" id="KW-0812">Transmembrane</keyword>
<dbReference type="AlphaFoldDB" id="F2NAU6"/>
<evidence type="ECO:0000256" key="1">
    <source>
        <dbReference type="SAM" id="Phobius"/>
    </source>
</evidence>
<dbReference type="KEGG" id="cgo:Corgl_1525"/>
<keyword evidence="1" id="KW-0472">Membrane</keyword>
<gene>
    <name evidence="3" type="ordered locus">Corgl_1525</name>
</gene>